<feature type="domain" description="PH" evidence="1">
    <location>
        <begin position="1"/>
        <end position="95"/>
    </location>
</feature>
<dbReference type="AlphaFoldDB" id="A0A8X6UDL6"/>
<dbReference type="Proteomes" id="UP000887013">
    <property type="component" value="Unassembled WGS sequence"/>
</dbReference>
<organism evidence="2 3">
    <name type="scientific">Nephila pilipes</name>
    <name type="common">Giant wood spider</name>
    <name type="synonym">Nephila maculata</name>
    <dbReference type="NCBI Taxonomy" id="299642"/>
    <lineage>
        <taxon>Eukaryota</taxon>
        <taxon>Metazoa</taxon>
        <taxon>Ecdysozoa</taxon>
        <taxon>Arthropoda</taxon>
        <taxon>Chelicerata</taxon>
        <taxon>Arachnida</taxon>
        <taxon>Araneae</taxon>
        <taxon>Araneomorphae</taxon>
        <taxon>Entelegynae</taxon>
        <taxon>Araneoidea</taxon>
        <taxon>Nephilidae</taxon>
        <taxon>Nephila</taxon>
    </lineage>
</organism>
<dbReference type="Pfam" id="PF00169">
    <property type="entry name" value="PH"/>
    <property type="match status" value="1"/>
</dbReference>
<sequence length="172" mass="20299">MFLTYAFSRLKSSKRQFYVLDDRHWRLFFYRCEEDFRSSKPPLGSIALSEAAINLTSSEDVHQFVVHSEGKEHILTAESHRAMMTWALALQTSKKLFKQQPTDSKDLAWHLFATRKEKWSVAVTSRNRNVSRMKIQRNPKRSIRKVAREMGINQMSLNRIVRSDINLRPDRE</sequence>
<dbReference type="Gene3D" id="2.30.29.30">
    <property type="entry name" value="Pleckstrin-homology domain (PH domain)/Phosphotyrosine-binding domain (PTB)"/>
    <property type="match status" value="1"/>
</dbReference>
<name>A0A8X6UDL6_NEPPI</name>
<dbReference type="EMBL" id="BMAW01028255">
    <property type="protein sequence ID" value="GFU06564.1"/>
    <property type="molecule type" value="Genomic_DNA"/>
</dbReference>
<keyword evidence="3" id="KW-1185">Reference proteome</keyword>
<reference evidence="2" key="1">
    <citation type="submission" date="2020-08" db="EMBL/GenBank/DDBJ databases">
        <title>Multicomponent nature underlies the extraordinary mechanical properties of spider dragline silk.</title>
        <authorList>
            <person name="Kono N."/>
            <person name="Nakamura H."/>
            <person name="Mori M."/>
            <person name="Yoshida Y."/>
            <person name="Ohtoshi R."/>
            <person name="Malay A.D."/>
            <person name="Moran D.A.P."/>
            <person name="Tomita M."/>
            <person name="Numata K."/>
            <person name="Arakawa K."/>
        </authorList>
    </citation>
    <scope>NUCLEOTIDE SEQUENCE</scope>
</reference>
<accession>A0A8X6UDL6</accession>
<proteinExistence type="predicted"/>
<comment type="caution">
    <text evidence="2">The sequence shown here is derived from an EMBL/GenBank/DDBJ whole genome shotgun (WGS) entry which is preliminary data.</text>
</comment>
<evidence type="ECO:0000259" key="1">
    <source>
        <dbReference type="PROSITE" id="PS50003"/>
    </source>
</evidence>
<dbReference type="PROSITE" id="PS50003">
    <property type="entry name" value="PH_DOMAIN"/>
    <property type="match status" value="1"/>
</dbReference>
<dbReference type="SUPFAM" id="SSF50729">
    <property type="entry name" value="PH domain-like"/>
    <property type="match status" value="1"/>
</dbReference>
<evidence type="ECO:0000313" key="2">
    <source>
        <dbReference type="EMBL" id="GFU06564.1"/>
    </source>
</evidence>
<dbReference type="OrthoDB" id="6428483at2759"/>
<evidence type="ECO:0000313" key="3">
    <source>
        <dbReference type="Proteomes" id="UP000887013"/>
    </source>
</evidence>
<protein>
    <recommendedName>
        <fullName evidence="1">PH domain-containing protein</fullName>
    </recommendedName>
</protein>
<gene>
    <name evidence="2" type="primary">X975_19890</name>
    <name evidence="2" type="ORF">NPIL_592471</name>
</gene>
<dbReference type="InterPro" id="IPR011993">
    <property type="entry name" value="PH-like_dom_sf"/>
</dbReference>
<dbReference type="InterPro" id="IPR001849">
    <property type="entry name" value="PH_domain"/>
</dbReference>